<accession>A0AA88HVW0</accession>
<feature type="domain" description="VOC" evidence="5">
    <location>
        <begin position="25"/>
        <end position="158"/>
    </location>
</feature>
<dbReference type="PANTHER" id="PTHR11959:SF10">
    <property type="entry name" value="4-HYDROXYPHENYLPYRUVATE DIOXYGENASE-LIKE PROTEIN"/>
    <property type="match status" value="1"/>
</dbReference>
<evidence type="ECO:0000256" key="2">
    <source>
        <dbReference type="ARBA" id="ARBA00005877"/>
    </source>
</evidence>
<reference evidence="6" key="1">
    <citation type="submission" date="2023-07" db="EMBL/GenBank/DDBJ databases">
        <title>Chromosome-level genome assembly of Artemia franciscana.</title>
        <authorList>
            <person name="Jo E."/>
        </authorList>
    </citation>
    <scope>NUCLEOTIDE SEQUENCE</scope>
    <source>
        <tissue evidence="6">Whole body</tissue>
    </source>
</reference>
<name>A0AA88HVW0_ARTSF</name>
<dbReference type="InterPro" id="IPR029068">
    <property type="entry name" value="Glyas_Bleomycin-R_OHBP_Dase"/>
</dbReference>
<comment type="similarity">
    <text evidence="2">Belongs to the 4HPPD family.</text>
</comment>
<comment type="caution">
    <text evidence="6">The sequence shown here is derived from an EMBL/GenBank/DDBJ whole genome shotgun (WGS) entry which is preliminary data.</text>
</comment>
<dbReference type="EMBL" id="JAVRJZ010000015">
    <property type="protein sequence ID" value="KAK2713101.1"/>
    <property type="molecule type" value="Genomic_DNA"/>
</dbReference>
<organism evidence="6 7">
    <name type="scientific">Artemia franciscana</name>
    <name type="common">Brine shrimp</name>
    <name type="synonym">Artemia sanfranciscana</name>
    <dbReference type="NCBI Taxonomy" id="6661"/>
    <lineage>
        <taxon>Eukaryota</taxon>
        <taxon>Metazoa</taxon>
        <taxon>Ecdysozoa</taxon>
        <taxon>Arthropoda</taxon>
        <taxon>Crustacea</taxon>
        <taxon>Branchiopoda</taxon>
        <taxon>Anostraca</taxon>
        <taxon>Artemiidae</taxon>
        <taxon>Artemia</taxon>
    </lineage>
</organism>
<gene>
    <name evidence="6" type="ORF">QYM36_011709</name>
</gene>
<proteinExistence type="inferred from homology"/>
<dbReference type="Pfam" id="PF00903">
    <property type="entry name" value="Glyoxalase"/>
    <property type="match status" value="2"/>
</dbReference>
<sequence>MKRMRQKFACILIKKSSLTIGMEPVVHHIEICTSNIEKITKYFIEKLNFELAYVKENQDIKQNAVKSGECILVITKRVEKLVDSNGIVINCSKRECNRDTVFNLAFAVKDIKLFCDNYVKAGGVIITPCRTINDSFGSIQIAQVKSICGNVIHTLLNKSRYKGFLPGFRTVSIGCDNSLVDYMDHVTYVCETGQMDSVIEFYEKTFGMKRFMINRLDQPIDGLIIGGSVGMKLKVMDYWKCAEAGLRTSGSRKISIVLAESLPGQANSHIRTFLDEHGGPGIQHIGLHTKSIVPCVSRLHQNGVQFRKPPEAYYSSVSKILLIYTEVKLPD</sequence>
<dbReference type="InterPro" id="IPR004360">
    <property type="entry name" value="Glyas_Fos-R_dOase_dom"/>
</dbReference>
<evidence type="ECO:0000313" key="7">
    <source>
        <dbReference type="Proteomes" id="UP001187531"/>
    </source>
</evidence>
<comment type="cofactor">
    <cofactor evidence="1">
        <name>Fe cation</name>
        <dbReference type="ChEBI" id="CHEBI:24875"/>
    </cofactor>
</comment>
<dbReference type="InterPro" id="IPR005956">
    <property type="entry name" value="4OHPhenylPyrv_dOase"/>
</dbReference>
<protein>
    <recommendedName>
        <fullName evidence="5">VOC domain-containing protein</fullName>
    </recommendedName>
</protein>
<keyword evidence="7" id="KW-1185">Reference proteome</keyword>
<dbReference type="GO" id="GO:0009072">
    <property type="term" value="P:aromatic amino acid metabolic process"/>
    <property type="evidence" value="ECO:0007669"/>
    <property type="project" value="InterPro"/>
</dbReference>
<dbReference type="PANTHER" id="PTHR11959">
    <property type="entry name" value="4-HYDROXYPHENYLPYRUVATE DIOXYGENASE"/>
    <property type="match status" value="1"/>
</dbReference>
<dbReference type="PROSITE" id="PS51819">
    <property type="entry name" value="VOC"/>
    <property type="match status" value="2"/>
</dbReference>
<evidence type="ECO:0000256" key="4">
    <source>
        <dbReference type="ARBA" id="ARBA00023004"/>
    </source>
</evidence>
<evidence type="ECO:0000256" key="1">
    <source>
        <dbReference type="ARBA" id="ARBA00001962"/>
    </source>
</evidence>
<dbReference type="AlphaFoldDB" id="A0AA88HVW0"/>
<evidence type="ECO:0000256" key="3">
    <source>
        <dbReference type="ARBA" id="ARBA00022737"/>
    </source>
</evidence>
<dbReference type="Proteomes" id="UP001187531">
    <property type="component" value="Unassembled WGS sequence"/>
</dbReference>
<evidence type="ECO:0000313" key="6">
    <source>
        <dbReference type="EMBL" id="KAK2713101.1"/>
    </source>
</evidence>
<evidence type="ECO:0000259" key="5">
    <source>
        <dbReference type="PROSITE" id="PS51819"/>
    </source>
</evidence>
<dbReference type="GO" id="GO:0003868">
    <property type="term" value="F:4-hydroxyphenylpyruvate dioxygenase activity"/>
    <property type="evidence" value="ECO:0007669"/>
    <property type="project" value="InterPro"/>
</dbReference>
<keyword evidence="3" id="KW-0677">Repeat</keyword>
<dbReference type="InterPro" id="IPR037523">
    <property type="entry name" value="VOC_core"/>
</dbReference>
<keyword evidence="4" id="KW-0408">Iron</keyword>
<dbReference type="Gene3D" id="3.10.180.10">
    <property type="entry name" value="2,3-Dihydroxybiphenyl 1,2-Dioxygenase, domain 1"/>
    <property type="match status" value="2"/>
</dbReference>
<dbReference type="SUPFAM" id="SSF54593">
    <property type="entry name" value="Glyoxalase/Bleomycin resistance protein/Dihydroxybiphenyl dioxygenase"/>
    <property type="match status" value="1"/>
</dbReference>
<feature type="domain" description="VOC" evidence="5">
    <location>
        <begin position="182"/>
        <end position="331"/>
    </location>
</feature>